<gene>
    <name evidence="2" type="ORF">ERS852471_00836</name>
</gene>
<keyword evidence="1" id="KW-0812">Transmembrane</keyword>
<dbReference type="EMBL" id="CYZX01000004">
    <property type="protein sequence ID" value="CUO02521.1"/>
    <property type="molecule type" value="Genomic_DNA"/>
</dbReference>
<evidence type="ECO:0000313" key="3">
    <source>
        <dbReference type="Proteomes" id="UP000095594"/>
    </source>
</evidence>
<evidence type="ECO:0000313" key="2">
    <source>
        <dbReference type="EMBL" id="CUO02521.1"/>
    </source>
</evidence>
<protein>
    <recommendedName>
        <fullName evidence="4">MetS family NSS transporter small subunit</fullName>
    </recommendedName>
</protein>
<reference evidence="2 3" key="1">
    <citation type="submission" date="2015-09" db="EMBL/GenBank/DDBJ databases">
        <authorList>
            <consortium name="Pathogen Informatics"/>
        </authorList>
    </citation>
    <scope>NUCLEOTIDE SEQUENCE [LARGE SCALE GENOMIC DNA]</scope>
    <source>
        <strain evidence="2 3">2789STDY5834856</strain>
    </source>
</reference>
<feature type="transmembrane region" description="Helical" evidence="1">
    <location>
        <begin position="6"/>
        <end position="28"/>
    </location>
</feature>
<evidence type="ECO:0000256" key="1">
    <source>
        <dbReference type="SAM" id="Phobius"/>
    </source>
</evidence>
<sequence length="36" mass="3812">MTGTSIIFFALGAVVLWGGLITTLTITIKNERKSAS</sequence>
<evidence type="ECO:0008006" key="4">
    <source>
        <dbReference type="Google" id="ProtNLM"/>
    </source>
</evidence>
<accession>A0A174BN76</accession>
<dbReference type="Proteomes" id="UP000095594">
    <property type="component" value="Unassembled WGS sequence"/>
</dbReference>
<dbReference type="NCBIfam" id="NF033493">
    <property type="entry name" value="MetS_like_NSS"/>
    <property type="match status" value="1"/>
</dbReference>
<keyword evidence="1" id="KW-1133">Transmembrane helix</keyword>
<keyword evidence="1" id="KW-0472">Membrane</keyword>
<dbReference type="AlphaFoldDB" id="A0A174BN76"/>
<organism evidence="2 3">
    <name type="scientific">Clostridium disporicum</name>
    <dbReference type="NCBI Taxonomy" id="84024"/>
    <lineage>
        <taxon>Bacteria</taxon>
        <taxon>Bacillati</taxon>
        <taxon>Bacillota</taxon>
        <taxon>Clostridia</taxon>
        <taxon>Eubacteriales</taxon>
        <taxon>Clostridiaceae</taxon>
        <taxon>Clostridium</taxon>
    </lineage>
</organism>
<proteinExistence type="predicted"/>
<dbReference type="RefSeq" id="WP_148315740.1">
    <property type="nucleotide sequence ID" value="NZ_CABIXQ010000004.1"/>
</dbReference>
<name>A0A174BN76_9CLOT</name>